<protein>
    <submittedName>
        <fullName evidence="1">Uncharacterized protein</fullName>
    </submittedName>
</protein>
<sequence>MPDCEAVRTGQVPAPDLGLIVFKGLPSVVDAAMERRIIYLAGHGTRRRSWKQWDGINVIDDGGGWAFADANGSGMDTMATWDDPACGRLSDDV</sequence>
<dbReference type="Proteomes" id="UP000234331">
    <property type="component" value="Unassembled WGS sequence"/>
</dbReference>
<name>A0A2I2KNV2_9ACTN</name>
<dbReference type="AlphaFoldDB" id="A0A2I2KNV2"/>
<dbReference type="EMBL" id="FZMO01000095">
    <property type="protein sequence ID" value="SNQ47353.1"/>
    <property type="molecule type" value="Genomic_DNA"/>
</dbReference>
<evidence type="ECO:0000313" key="1">
    <source>
        <dbReference type="EMBL" id="SNQ47353.1"/>
    </source>
</evidence>
<proteinExistence type="predicted"/>
<reference evidence="1 2" key="1">
    <citation type="submission" date="2017-06" db="EMBL/GenBank/DDBJ databases">
        <authorList>
            <person name="Kim H.J."/>
            <person name="Triplett B.A."/>
        </authorList>
    </citation>
    <scope>NUCLEOTIDE SEQUENCE [LARGE SCALE GENOMIC DNA]</scope>
    <source>
        <strain evidence="1">FRACA_ARgP5</strain>
    </source>
</reference>
<accession>A0A2I2KNV2</accession>
<evidence type="ECO:0000313" key="2">
    <source>
        <dbReference type="Proteomes" id="UP000234331"/>
    </source>
</evidence>
<gene>
    <name evidence="1" type="ORF">FRACA_1840009</name>
</gene>
<organism evidence="1 2">
    <name type="scientific">Frankia canadensis</name>
    <dbReference type="NCBI Taxonomy" id="1836972"/>
    <lineage>
        <taxon>Bacteria</taxon>
        <taxon>Bacillati</taxon>
        <taxon>Actinomycetota</taxon>
        <taxon>Actinomycetes</taxon>
        <taxon>Frankiales</taxon>
        <taxon>Frankiaceae</taxon>
        <taxon>Frankia</taxon>
    </lineage>
</organism>
<keyword evidence="2" id="KW-1185">Reference proteome</keyword>